<evidence type="ECO:0000313" key="3">
    <source>
        <dbReference type="Proteomes" id="UP000557307"/>
    </source>
</evidence>
<dbReference type="InterPro" id="IPR024775">
    <property type="entry name" value="DinB-like"/>
</dbReference>
<accession>A0A840TZZ1</accession>
<dbReference type="AlphaFoldDB" id="A0A840TZZ1"/>
<sequence>MAGINQQTLLDSLEEQVERHLQEAVRVFQNLPESTLLRPASDGGWSIAQCLDHLNSYGHYYLPQLEKGLAQSTSPGGTFKGTWLGRYFTRMMDPQTGTRKYKAFKDYTPERALDASAVVAEFIRQQEVLLRYLARARTADLNAVRIPVSIFRWVRLKLGDVLQFLMAHNERHLQQALRHLRPVVQVP</sequence>
<dbReference type="EMBL" id="JACHGF010000005">
    <property type="protein sequence ID" value="MBB5285460.1"/>
    <property type="molecule type" value="Genomic_DNA"/>
</dbReference>
<dbReference type="InterPro" id="IPR034660">
    <property type="entry name" value="DinB/YfiT-like"/>
</dbReference>
<evidence type="ECO:0000259" key="1">
    <source>
        <dbReference type="Pfam" id="PF12867"/>
    </source>
</evidence>
<protein>
    <submittedName>
        <fullName evidence="2">Putative damage-inducible protein DinB</fullName>
    </submittedName>
</protein>
<dbReference type="Pfam" id="PF12867">
    <property type="entry name" value="DinB_2"/>
    <property type="match status" value="1"/>
</dbReference>
<keyword evidence="3" id="KW-1185">Reference proteome</keyword>
<organism evidence="2 3">
    <name type="scientific">Rhabdobacter roseus</name>
    <dbReference type="NCBI Taxonomy" id="1655419"/>
    <lineage>
        <taxon>Bacteria</taxon>
        <taxon>Pseudomonadati</taxon>
        <taxon>Bacteroidota</taxon>
        <taxon>Cytophagia</taxon>
        <taxon>Cytophagales</taxon>
        <taxon>Cytophagaceae</taxon>
        <taxon>Rhabdobacter</taxon>
    </lineage>
</organism>
<comment type="caution">
    <text evidence="2">The sequence shown here is derived from an EMBL/GenBank/DDBJ whole genome shotgun (WGS) entry which is preliminary data.</text>
</comment>
<proteinExistence type="predicted"/>
<dbReference type="Gene3D" id="1.20.120.450">
    <property type="entry name" value="dinb family like domain"/>
    <property type="match status" value="1"/>
</dbReference>
<feature type="domain" description="DinB-like" evidence="1">
    <location>
        <begin position="16"/>
        <end position="176"/>
    </location>
</feature>
<dbReference type="RefSeq" id="WP_184175610.1">
    <property type="nucleotide sequence ID" value="NZ_JACHGF010000005.1"/>
</dbReference>
<name>A0A840TZZ1_9BACT</name>
<dbReference type="Proteomes" id="UP000557307">
    <property type="component" value="Unassembled WGS sequence"/>
</dbReference>
<reference evidence="2 3" key="1">
    <citation type="submission" date="2020-08" db="EMBL/GenBank/DDBJ databases">
        <title>Genomic Encyclopedia of Type Strains, Phase IV (KMG-IV): sequencing the most valuable type-strain genomes for metagenomic binning, comparative biology and taxonomic classification.</title>
        <authorList>
            <person name="Goeker M."/>
        </authorList>
    </citation>
    <scope>NUCLEOTIDE SEQUENCE [LARGE SCALE GENOMIC DNA]</scope>
    <source>
        <strain evidence="2 3">DSM 105074</strain>
    </source>
</reference>
<dbReference type="SUPFAM" id="SSF109854">
    <property type="entry name" value="DinB/YfiT-like putative metalloenzymes"/>
    <property type="match status" value="1"/>
</dbReference>
<evidence type="ECO:0000313" key="2">
    <source>
        <dbReference type="EMBL" id="MBB5285460.1"/>
    </source>
</evidence>
<gene>
    <name evidence="2" type="ORF">HNQ92_003617</name>
</gene>